<comment type="similarity">
    <text evidence="2">Belongs to the bacterial solute-binding protein 5 family.</text>
</comment>
<dbReference type="InterPro" id="IPR039424">
    <property type="entry name" value="SBP_5"/>
</dbReference>
<dbReference type="SUPFAM" id="SSF53850">
    <property type="entry name" value="Periplasmic binding protein-like II"/>
    <property type="match status" value="1"/>
</dbReference>
<comment type="caution">
    <text evidence="9">The sequence shown here is derived from an EMBL/GenBank/DDBJ whole genome shotgun (WGS) entry which is preliminary data.</text>
</comment>
<dbReference type="PANTHER" id="PTHR30290">
    <property type="entry name" value="PERIPLASMIC BINDING COMPONENT OF ABC TRANSPORTER"/>
    <property type="match status" value="1"/>
</dbReference>
<evidence type="ECO:0000313" key="9">
    <source>
        <dbReference type="EMBL" id="MET3557786.1"/>
    </source>
</evidence>
<dbReference type="InterPro" id="IPR000914">
    <property type="entry name" value="SBP_5_dom"/>
</dbReference>
<accession>A0ABV2FGU2</accession>
<dbReference type="Pfam" id="PF00496">
    <property type="entry name" value="SBP_bac_5"/>
    <property type="match status" value="1"/>
</dbReference>
<dbReference type="PROSITE" id="PS01040">
    <property type="entry name" value="SBP_BACTERIAL_5"/>
    <property type="match status" value="1"/>
</dbReference>
<protein>
    <submittedName>
        <fullName evidence="9">ABC-type oligopeptide transport system substrate-binding subunit</fullName>
    </submittedName>
</protein>
<reference evidence="9 10" key="1">
    <citation type="submission" date="2024-06" db="EMBL/GenBank/DDBJ databases">
        <title>Genomic Encyclopedia of Type Strains, Phase IV (KMG-IV): sequencing the most valuable type-strain genomes for metagenomic binning, comparative biology and taxonomic classification.</title>
        <authorList>
            <person name="Goeker M."/>
        </authorList>
    </citation>
    <scope>NUCLEOTIDE SEQUENCE [LARGE SCALE GENOMIC DNA]</scope>
    <source>
        <strain evidence="9 10">DSM 28303</strain>
    </source>
</reference>
<dbReference type="InterPro" id="IPR030678">
    <property type="entry name" value="Peptide/Ni-bd"/>
</dbReference>
<organism evidence="9 10">
    <name type="scientific">Streptococcus rupicaprae</name>
    <dbReference type="NCBI Taxonomy" id="759619"/>
    <lineage>
        <taxon>Bacteria</taxon>
        <taxon>Bacillati</taxon>
        <taxon>Bacillota</taxon>
        <taxon>Bacilli</taxon>
        <taxon>Lactobacillales</taxon>
        <taxon>Streptococcaceae</taxon>
        <taxon>Streptococcus</taxon>
    </lineage>
</organism>
<comment type="subcellular location">
    <subcellularLocation>
        <location evidence="1">Cell membrane</location>
        <topology evidence="1">Lipid-anchor</topology>
    </subcellularLocation>
</comment>
<dbReference type="CDD" id="cd08504">
    <property type="entry name" value="PBP2_OppA"/>
    <property type="match status" value="1"/>
</dbReference>
<dbReference type="PIRSF" id="PIRSF002741">
    <property type="entry name" value="MppA"/>
    <property type="match status" value="1"/>
</dbReference>
<gene>
    <name evidence="9" type="ORF">ABID29_000896</name>
</gene>
<dbReference type="Gene3D" id="3.40.190.10">
    <property type="entry name" value="Periplasmic binding protein-like II"/>
    <property type="match status" value="1"/>
</dbReference>
<evidence type="ECO:0000256" key="5">
    <source>
        <dbReference type="ARBA" id="ARBA00022856"/>
    </source>
</evidence>
<evidence type="ECO:0000256" key="7">
    <source>
        <dbReference type="SAM" id="SignalP"/>
    </source>
</evidence>
<dbReference type="PROSITE" id="PS51257">
    <property type="entry name" value="PROKAR_LIPOPROTEIN"/>
    <property type="match status" value="1"/>
</dbReference>
<proteinExistence type="inferred from homology"/>
<keyword evidence="10" id="KW-1185">Reference proteome</keyword>
<evidence type="ECO:0000256" key="4">
    <source>
        <dbReference type="ARBA" id="ARBA00022729"/>
    </source>
</evidence>
<keyword evidence="5" id="KW-0571">Peptide transport</keyword>
<name>A0ABV2FGU2_9STRE</name>
<keyword evidence="6" id="KW-0653">Protein transport</keyword>
<dbReference type="RefSeq" id="WP_354364666.1">
    <property type="nucleotide sequence ID" value="NZ_JBEPLO010000007.1"/>
</dbReference>
<dbReference type="InterPro" id="IPR023765">
    <property type="entry name" value="SBP_5_CS"/>
</dbReference>
<feature type="chain" id="PRO_5045453824" evidence="7">
    <location>
        <begin position="22"/>
        <end position="661"/>
    </location>
</feature>
<evidence type="ECO:0000256" key="2">
    <source>
        <dbReference type="ARBA" id="ARBA00005695"/>
    </source>
</evidence>
<dbReference type="Gene3D" id="3.10.105.10">
    <property type="entry name" value="Dipeptide-binding Protein, Domain 3"/>
    <property type="match status" value="1"/>
</dbReference>
<dbReference type="EMBL" id="JBEPLO010000007">
    <property type="protein sequence ID" value="MET3557786.1"/>
    <property type="molecule type" value="Genomic_DNA"/>
</dbReference>
<evidence type="ECO:0000313" key="10">
    <source>
        <dbReference type="Proteomes" id="UP001549122"/>
    </source>
</evidence>
<keyword evidence="4 7" id="KW-0732">Signal</keyword>
<dbReference type="PANTHER" id="PTHR30290:SF10">
    <property type="entry name" value="PERIPLASMIC OLIGOPEPTIDE-BINDING PROTEIN-RELATED"/>
    <property type="match status" value="1"/>
</dbReference>
<evidence type="ECO:0000256" key="3">
    <source>
        <dbReference type="ARBA" id="ARBA00022448"/>
    </source>
</evidence>
<keyword evidence="3" id="KW-0813">Transport</keyword>
<dbReference type="Gene3D" id="3.90.76.10">
    <property type="entry name" value="Dipeptide-binding Protein, Domain 1"/>
    <property type="match status" value="1"/>
</dbReference>
<evidence type="ECO:0000256" key="1">
    <source>
        <dbReference type="ARBA" id="ARBA00004193"/>
    </source>
</evidence>
<feature type="signal peptide" evidence="7">
    <location>
        <begin position="1"/>
        <end position="21"/>
    </location>
</feature>
<dbReference type="Proteomes" id="UP001549122">
    <property type="component" value="Unassembled WGS sequence"/>
</dbReference>
<sequence>MQKRKMFALAGVTLLAAGVLAACGGGNSSSSGSSSAPSTYSYVYSTDPDTLNYLLANKAATSDITSNLIDGLLENDQYGNLIPSLAEDWKVSEDGLTYTYTLREDAKWFTADGEEYAPVTAQDFVTGLKYAADKESEGLYIVQDSIKGLDAYLKGENKDFASVGIKALDDKTVQYTLKQPEPFWNSKTTMNILFPVNEEFLTTQGDAFGTATDPSTILYNGPYLLSALTAKSSIEFTKNENYWDAGNVFIDTIKLSFFDGSDSDSLFKNFDSGDYTQARVFPNSSLYSTVKEKYGDNIIYSPQGSTTYYGLFNTDRQNYDNTSKTTDEEKAATKAAILNKDFRQAITFAFDREGYNAQSVGEDAALKGVRTSLVPSAFVTAGGENFGDIVEKELVSYGTEWADVQLDDAQDGLYNVEKAKAEFAKAKKELEAQGVKFPIRLDIPVDQAFEVGVARAQSFKQSIESALGSDNVVVDLQMMDEDAYNNAAYFATNASQLNYDLSLATGWGPDFLDPSTYLDIFNTALDGSHSYVIGIDGGSDSAAAKTIGFETYDKLLDDAAKETTDVVARYQGYAKAQAWLVDASVVIPYSSNGALPSVRKTVPFTGAYAQVGNKGAATYKYLKLQEDTVKTADYEKAYEAWLKEKAESNAKAEEALADHVE</sequence>
<evidence type="ECO:0000256" key="6">
    <source>
        <dbReference type="ARBA" id="ARBA00022927"/>
    </source>
</evidence>
<feature type="domain" description="Solute-binding protein family 5" evidence="8">
    <location>
        <begin position="81"/>
        <end position="524"/>
    </location>
</feature>
<evidence type="ECO:0000259" key="8">
    <source>
        <dbReference type="Pfam" id="PF00496"/>
    </source>
</evidence>